<keyword evidence="2 4" id="KW-0663">Pyridoxal phosphate</keyword>
<dbReference type="PANTHER" id="PTHR30511:SF0">
    <property type="entry name" value="ALANINE RACEMASE, CATABOLIC-RELATED"/>
    <property type="match status" value="1"/>
</dbReference>
<dbReference type="Gene3D" id="3.20.20.10">
    <property type="entry name" value="Alanine racemase"/>
    <property type="match status" value="1"/>
</dbReference>
<dbReference type="SMART" id="SM01005">
    <property type="entry name" value="Ala_racemase_C"/>
    <property type="match status" value="1"/>
</dbReference>
<dbReference type="EMBL" id="JACEEZ010020229">
    <property type="protein sequence ID" value="KAG0714808.1"/>
    <property type="molecule type" value="Genomic_DNA"/>
</dbReference>
<dbReference type="AlphaFoldDB" id="A0A8J4XW65"/>
<evidence type="ECO:0000256" key="3">
    <source>
        <dbReference type="ARBA" id="ARBA00023235"/>
    </source>
</evidence>
<evidence type="ECO:0000256" key="5">
    <source>
        <dbReference type="PIRSR" id="PIRSR600821-52"/>
    </source>
</evidence>
<comment type="cofactor">
    <cofactor evidence="1 4">
        <name>pyridoxal 5'-phosphate</name>
        <dbReference type="ChEBI" id="CHEBI:597326"/>
    </cofactor>
</comment>
<dbReference type="InterPro" id="IPR009006">
    <property type="entry name" value="Ala_racemase/Decarboxylase_C"/>
</dbReference>
<sequence>MTGGVCMRGEAQQKAAPSSALASQALRQVRAPSCILVNLDAVRHNVQVLRGLAGPNTGIMGVVKGSAYGSGLLPVVEVLLEEGVEELSVATVAEGVYLRRQGVTRPITVLGNLLDCEVEDVLKHRLIPSISWLCPLTAQPSHSLNYPDGSRLRVAVNLDTGMSRYGVQPQDLPALVTTLDALQVTIHSIYTHFQAAIDEPHKNKRQLDIFLETTEPYKSMRVVTGGGNGCDPLTRHVAATTGCVQGLGTDLDFIRPGGAITGLCSGSDEESVGLFAKCGFRPALSVVARPTFFKQLPSGRGIGYDATYQTSCDEWIANLTTGWSDGFSRRLSNKGAVKRVRTGELCPIVGRVSMDSITIRLPEPPAEDEVFQVISDDFDENTSAVGLSRILEAAVYEMPGNWTTRLPRVYIKNSSIAKVYHSLDYTC</sequence>
<evidence type="ECO:0000256" key="2">
    <source>
        <dbReference type="ARBA" id="ARBA00022898"/>
    </source>
</evidence>
<dbReference type="Pfam" id="PF00842">
    <property type="entry name" value="Ala_racemase_C"/>
    <property type="match status" value="1"/>
</dbReference>
<organism evidence="7 8">
    <name type="scientific">Chionoecetes opilio</name>
    <name type="common">Atlantic snow crab</name>
    <name type="synonym">Cancer opilio</name>
    <dbReference type="NCBI Taxonomy" id="41210"/>
    <lineage>
        <taxon>Eukaryota</taxon>
        <taxon>Metazoa</taxon>
        <taxon>Ecdysozoa</taxon>
        <taxon>Arthropoda</taxon>
        <taxon>Crustacea</taxon>
        <taxon>Multicrustacea</taxon>
        <taxon>Malacostraca</taxon>
        <taxon>Eumalacostraca</taxon>
        <taxon>Eucarida</taxon>
        <taxon>Decapoda</taxon>
        <taxon>Pleocyemata</taxon>
        <taxon>Brachyura</taxon>
        <taxon>Eubrachyura</taxon>
        <taxon>Majoidea</taxon>
        <taxon>Majidae</taxon>
        <taxon>Chionoecetes</taxon>
    </lineage>
</organism>
<feature type="domain" description="Alanine racemase C-terminal" evidence="6">
    <location>
        <begin position="283"/>
        <end position="411"/>
    </location>
</feature>
<dbReference type="CDD" id="cd00430">
    <property type="entry name" value="PLPDE_III_AR"/>
    <property type="match status" value="1"/>
</dbReference>
<dbReference type="Proteomes" id="UP000770661">
    <property type="component" value="Unassembled WGS sequence"/>
</dbReference>
<dbReference type="InterPro" id="IPR029066">
    <property type="entry name" value="PLP-binding_barrel"/>
</dbReference>
<feature type="modified residue" description="N6-(pyridoxal phosphate)lysine" evidence="4">
    <location>
        <position position="64"/>
    </location>
</feature>
<dbReference type="InterPro" id="IPR011079">
    <property type="entry name" value="Ala_racemase_C"/>
</dbReference>
<dbReference type="OrthoDB" id="186866at2759"/>
<keyword evidence="8" id="KW-1185">Reference proteome</keyword>
<name>A0A8J4XW65_CHIOP</name>
<evidence type="ECO:0000259" key="6">
    <source>
        <dbReference type="SMART" id="SM01005"/>
    </source>
</evidence>
<feature type="binding site" evidence="5">
    <location>
        <position position="164"/>
    </location>
    <ligand>
        <name>substrate</name>
    </ligand>
</feature>
<feature type="binding site" evidence="5">
    <location>
        <position position="354"/>
    </location>
    <ligand>
        <name>substrate</name>
    </ligand>
</feature>
<dbReference type="GO" id="GO:0006522">
    <property type="term" value="P:alanine metabolic process"/>
    <property type="evidence" value="ECO:0007669"/>
    <property type="project" value="InterPro"/>
</dbReference>
<dbReference type="SUPFAM" id="SSF50621">
    <property type="entry name" value="Alanine racemase C-terminal domain-like"/>
    <property type="match status" value="1"/>
</dbReference>
<reference evidence="7" key="1">
    <citation type="submission" date="2020-07" db="EMBL/GenBank/DDBJ databases">
        <title>The High-quality genome of the commercially important snow crab, Chionoecetes opilio.</title>
        <authorList>
            <person name="Jeong J.-H."/>
            <person name="Ryu S."/>
        </authorList>
    </citation>
    <scope>NUCLEOTIDE SEQUENCE</scope>
    <source>
        <strain evidence="7">MADBK_172401_WGS</strain>
        <tissue evidence="7">Digestive gland</tissue>
    </source>
</reference>
<evidence type="ECO:0000313" key="7">
    <source>
        <dbReference type="EMBL" id="KAG0714808.1"/>
    </source>
</evidence>
<dbReference type="GO" id="GO:0008784">
    <property type="term" value="F:alanine racemase activity"/>
    <property type="evidence" value="ECO:0007669"/>
    <property type="project" value="InterPro"/>
</dbReference>
<evidence type="ECO:0000256" key="4">
    <source>
        <dbReference type="PIRSR" id="PIRSR600821-50"/>
    </source>
</evidence>
<dbReference type="Pfam" id="PF01168">
    <property type="entry name" value="Ala_racemase_N"/>
    <property type="match status" value="1"/>
</dbReference>
<dbReference type="PRINTS" id="PR00992">
    <property type="entry name" value="ALARACEMASE"/>
</dbReference>
<evidence type="ECO:0000313" key="8">
    <source>
        <dbReference type="Proteomes" id="UP000770661"/>
    </source>
</evidence>
<dbReference type="SUPFAM" id="SSF51419">
    <property type="entry name" value="PLP-binding barrel"/>
    <property type="match status" value="1"/>
</dbReference>
<keyword evidence="3" id="KW-0413">Isomerase</keyword>
<gene>
    <name evidence="7" type="primary">alr_0</name>
    <name evidence="7" type="ORF">GWK47_013406</name>
</gene>
<dbReference type="InterPro" id="IPR001608">
    <property type="entry name" value="Ala_racemase_N"/>
</dbReference>
<evidence type="ECO:0000256" key="1">
    <source>
        <dbReference type="ARBA" id="ARBA00001933"/>
    </source>
</evidence>
<dbReference type="Gene3D" id="2.40.37.10">
    <property type="entry name" value="Lyase, Ornithine Decarboxylase, Chain A, domain 1"/>
    <property type="match status" value="1"/>
</dbReference>
<dbReference type="NCBIfam" id="TIGR00492">
    <property type="entry name" value="alr"/>
    <property type="match status" value="1"/>
</dbReference>
<dbReference type="PANTHER" id="PTHR30511">
    <property type="entry name" value="ALANINE RACEMASE"/>
    <property type="match status" value="1"/>
</dbReference>
<protein>
    <submittedName>
        <fullName evidence="7">Alanine racemase</fullName>
    </submittedName>
</protein>
<accession>A0A8J4XW65</accession>
<dbReference type="InterPro" id="IPR000821">
    <property type="entry name" value="Ala_racemase"/>
</dbReference>
<proteinExistence type="predicted"/>
<dbReference type="GO" id="GO:0005829">
    <property type="term" value="C:cytosol"/>
    <property type="evidence" value="ECO:0007669"/>
    <property type="project" value="TreeGrafter"/>
</dbReference>
<comment type="caution">
    <text evidence="7">The sequence shown here is derived from an EMBL/GenBank/DDBJ whole genome shotgun (WGS) entry which is preliminary data.</text>
</comment>
<dbReference type="GO" id="GO:0030170">
    <property type="term" value="F:pyridoxal phosphate binding"/>
    <property type="evidence" value="ECO:0007669"/>
    <property type="project" value="TreeGrafter"/>
</dbReference>